<dbReference type="AlphaFoldDB" id="A0A084GQX9"/>
<evidence type="ECO:0000256" key="1">
    <source>
        <dbReference type="ARBA" id="ARBA00004651"/>
    </source>
</evidence>
<dbReference type="STRING" id="246786.GS18_0214405"/>
<evidence type="ECO:0000256" key="5">
    <source>
        <dbReference type="ARBA" id="ARBA00022692"/>
    </source>
</evidence>
<feature type="transmembrane region" description="Helical" evidence="10">
    <location>
        <begin position="37"/>
        <end position="59"/>
    </location>
</feature>
<dbReference type="GO" id="GO:0005886">
    <property type="term" value="C:plasma membrane"/>
    <property type="evidence" value="ECO:0007669"/>
    <property type="project" value="UniProtKB-SubCell"/>
</dbReference>
<feature type="transmembrane region" description="Helical" evidence="10">
    <location>
        <begin position="330"/>
        <end position="352"/>
    </location>
</feature>
<comment type="caution">
    <text evidence="12">The sequence shown here is derived from an EMBL/GenBank/DDBJ whole genome shotgun (WGS) entry which is preliminary data.</text>
</comment>
<dbReference type="InterPro" id="IPR002656">
    <property type="entry name" value="Acyl_transf_3_dom"/>
</dbReference>
<keyword evidence="13" id="KW-1185">Reference proteome</keyword>
<comment type="similarity">
    <text evidence="2">Belongs to the acyltransferase 3 family.</text>
</comment>
<keyword evidence="4" id="KW-0808">Transferase</keyword>
<dbReference type="InterPro" id="IPR050879">
    <property type="entry name" value="Acyltransferase_3"/>
</dbReference>
<reference evidence="12 13" key="1">
    <citation type="journal article" date="2005" name="Int. J. Syst. Evol. Microbiol.">
        <title>Bacillus cibi sp. nov., isolated from jeotgal, a traditional Korean fermented seafood.</title>
        <authorList>
            <person name="Yoon J.H."/>
            <person name="Lee C.H."/>
            <person name="Oh T.K."/>
        </authorList>
    </citation>
    <scope>NUCLEOTIDE SEQUENCE [LARGE SCALE GENOMIC DNA]</scope>
    <source>
        <strain evidence="12 13">DSM 16189</strain>
    </source>
</reference>
<feature type="transmembrane region" description="Helical" evidence="10">
    <location>
        <begin position="239"/>
        <end position="257"/>
    </location>
</feature>
<evidence type="ECO:0000256" key="4">
    <source>
        <dbReference type="ARBA" id="ARBA00022679"/>
    </source>
</evidence>
<dbReference type="OrthoDB" id="9796461at2"/>
<dbReference type="EMBL" id="JNVC02000008">
    <property type="protein sequence ID" value="KEZ49741.1"/>
    <property type="molecule type" value="Genomic_DNA"/>
</dbReference>
<feature type="domain" description="Acyltransferase 3" evidence="11">
    <location>
        <begin position="12"/>
        <end position="336"/>
    </location>
</feature>
<dbReference type="GO" id="GO:0016747">
    <property type="term" value="F:acyltransferase activity, transferring groups other than amino-acyl groups"/>
    <property type="evidence" value="ECO:0007669"/>
    <property type="project" value="InterPro"/>
</dbReference>
<feature type="region of interest" description="Disordered" evidence="9">
    <location>
        <begin position="406"/>
        <end position="439"/>
    </location>
</feature>
<evidence type="ECO:0000256" key="7">
    <source>
        <dbReference type="ARBA" id="ARBA00023136"/>
    </source>
</evidence>
<keyword evidence="6 10" id="KW-1133">Transmembrane helix</keyword>
<evidence type="ECO:0000256" key="10">
    <source>
        <dbReference type="SAM" id="Phobius"/>
    </source>
</evidence>
<dbReference type="SUPFAM" id="SSF52266">
    <property type="entry name" value="SGNH hydrolase"/>
    <property type="match status" value="1"/>
</dbReference>
<dbReference type="PANTHER" id="PTHR23028:SF53">
    <property type="entry name" value="ACYL_TRANSF_3 DOMAIN-CONTAINING PROTEIN"/>
    <property type="match status" value="1"/>
</dbReference>
<dbReference type="Pfam" id="PF01757">
    <property type="entry name" value="Acyl_transf_3"/>
    <property type="match status" value="1"/>
</dbReference>
<feature type="transmembrane region" description="Helical" evidence="10">
    <location>
        <begin position="307"/>
        <end position="324"/>
    </location>
</feature>
<dbReference type="Gene3D" id="3.40.50.1110">
    <property type="entry name" value="SGNH hydrolase"/>
    <property type="match status" value="1"/>
</dbReference>
<keyword evidence="8" id="KW-0012">Acyltransferase</keyword>
<proteinExistence type="inferred from homology"/>
<keyword evidence="3" id="KW-1003">Cell membrane</keyword>
<feature type="transmembrane region" description="Helical" evidence="10">
    <location>
        <begin position="80"/>
        <end position="98"/>
    </location>
</feature>
<organism evidence="12 13">
    <name type="scientific">Metabacillus indicus</name>
    <name type="common">Bacillus indicus</name>
    <dbReference type="NCBI Taxonomy" id="246786"/>
    <lineage>
        <taxon>Bacteria</taxon>
        <taxon>Bacillati</taxon>
        <taxon>Bacillota</taxon>
        <taxon>Bacilli</taxon>
        <taxon>Bacillales</taxon>
        <taxon>Bacillaceae</taxon>
        <taxon>Metabacillus</taxon>
    </lineage>
</organism>
<evidence type="ECO:0000313" key="13">
    <source>
        <dbReference type="Proteomes" id="UP000028549"/>
    </source>
</evidence>
<evidence type="ECO:0000256" key="9">
    <source>
        <dbReference type="SAM" id="MobiDB-lite"/>
    </source>
</evidence>
<dbReference type="PANTHER" id="PTHR23028">
    <property type="entry name" value="ACETYLTRANSFERASE"/>
    <property type="match status" value="1"/>
</dbReference>
<evidence type="ECO:0000256" key="3">
    <source>
        <dbReference type="ARBA" id="ARBA00022475"/>
    </source>
</evidence>
<keyword evidence="5 10" id="KW-0812">Transmembrane</keyword>
<feature type="transmembrane region" description="Helical" evidence="10">
    <location>
        <begin position="150"/>
        <end position="166"/>
    </location>
</feature>
<dbReference type="GO" id="GO:0009103">
    <property type="term" value="P:lipopolysaccharide biosynthetic process"/>
    <property type="evidence" value="ECO:0007669"/>
    <property type="project" value="TreeGrafter"/>
</dbReference>
<accession>A0A084GQX9</accession>
<protein>
    <submittedName>
        <fullName evidence="12">Peptidoglycan O-acetyltransferase</fullName>
    </submittedName>
</protein>
<dbReference type="Proteomes" id="UP000028549">
    <property type="component" value="Unassembled WGS sequence"/>
</dbReference>
<comment type="subcellular location">
    <subcellularLocation>
        <location evidence="1">Cell membrane</location>
        <topology evidence="1">Multi-pass membrane protein</topology>
    </subcellularLocation>
</comment>
<feature type="transmembrane region" description="Helical" evidence="10">
    <location>
        <begin position="378"/>
        <end position="398"/>
    </location>
</feature>
<sequence>MFRQTDNRRYIPALDGLRAIAVMTVIAYHFHLGFAKGGFLGVDVFFVLSGYLITSMILPEKGETLQLNFAAFWTGRLRRLLPAAFVMITATFVWVMFFDRELMGTLRGDAVSSLFYVSNWWYIFNDLSYFDQFGSPSPFKNLWSLAIEEQFYIIWPILLAAGLFVFKKRLKLAAAIAGLAVCSAVLMAVLFQDGTDPSRVYYGTDTRAFELLAGCVLALVWPMKRLSSGRVPIGHKVSLNVISFAAFGILLACFHFVTEYQPFLYRGGMFLICLNAAVLIGAVSHPVSYLGKILSFKPLPWIGTRSYGIYLWHYPVIVLGTPVHEIGNPVYWRVGLQLLLILVIAELSYRLIEVPVRREGFRGFIKLTWTDFSLSRKAASLVVSVLFVFFAAGALGIVEGEKKEMHSSPKQVKISDKQEKSQNDNSSEKEEPKAEDPSDKEVLAIGDSVMIDIASNLQEEYPGITIDAEIGRQMRQAVSLAPEYDEYNEQNKAVVIHLGTNGYFPENQLQELLDSFSEADVYLVNTRVPKEWESSVNRLLQEKAEQNENVTLIDWYSESIDHPEYFGDDGVHLGKTGAEALTDLIAESVNKEK</sequence>
<feature type="transmembrane region" description="Helical" evidence="10">
    <location>
        <begin position="12"/>
        <end position="31"/>
    </location>
</feature>
<dbReference type="CDD" id="cd01840">
    <property type="entry name" value="SGNH_hydrolase_yrhL_like"/>
    <property type="match status" value="1"/>
</dbReference>
<dbReference type="InterPro" id="IPR036514">
    <property type="entry name" value="SGNH_hydro_sf"/>
</dbReference>
<evidence type="ECO:0000256" key="6">
    <source>
        <dbReference type="ARBA" id="ARBA00022989"/>
    </source>
</evidence>
<evidence type="ECO:0000256" key="8">
    <source>
        <dbReference type="ARBA" id="ARBA00023315"/>
    </source>
</evidence>
<feature type="transmembrane region" description="Helical" evidence="10">
    <location>
        <begin position="263"/>
        <end position="287"/>
    </location>
</feature>
<dbReference type="RefSeq" id="WP_029566187.1">
    <property type="nucleotide sequence ID" value="NZ_JNVC02000008.1"/>
</dbReference>
<name>A0A084GQX9_METID</name>
<evidence type="ECO:0000259" key="11">
    <source>
        <dbReference type="Pfam" id="PF01757"/>
    </source>
</evidence>
<gene>
    <name evidence="12" type="ORF">GS18_0214405</name>
</gene>
<evidence type="ECO:0000256" key="2">
    <source>
        <dbReference type="ARBA" id="ARBA00007400"/>
    </source>
</evidence>
<feature type="transmembrane region" description="Helical" evidence="10">
    <location>
        <begin position="211"/>
        <end position="227"/>
    </location>
</feature>
<feature type="transmembrane region" description="Helical" evidence="10">
    <location>
        <begin position="173"/>
        <end position="191"/>
    </location>
</feature>
<evidence type="ECO:0000313" key="12">
    <source>
        <dbReference type="EMBL" id="KEZ49741.1"/>
    </source>
</evidence>
<keyword evidence="7 10" id="KW-0472">Membrane</keyword>